<comment type="function">
    <text evidence="1">Involved in the transposition of the insertion sequence.</text>
</comment>
<gene>
    <name evidence="3" type="ORF">DLJ61_00475</name>
    <name evidence="4" type="ORF">DLJ61_00630</name>
</gene>
<protein>
    <submittedName>
        <fullName evidence="4">IS3 family transposase</fullName>
    </submittedName>
</protein>
<dbReference type="Gene3D" id="3.30.420.10">
    <property type="entry name" value="Ribonuclease H-like superfamily/Ribonuclease H"/>
    <property type="match status" value="1"/>
</dbReference>
<sequence>MIVEFVAAHRDEHGVDPICAALRDTSAQIAPSTVRAHLSPQKTEAPRVVRDRELLTQVRAVHADNLGVYGARKVHAQLRRQGHSAARCTVERLMKADGLQGIARLKTRKTTRSEGAETPRPADRVNRQFTAAAPNALWVADLTYIRTHSGWVYAAFVLDVFSRMVVGWQVSTTMHTDLALDALNMGLWARSRAGHDVAGLIHHSDRGVQGGFNWSSQHHDHGGVCGGYGGLESEDQRCGGRCSSAVAC</sequence>
<dbReference type="PANTHER" id="PTHR46889:SF4">
    <property type="entry name" value="TRANSPOSASE INSO FOR INSERTION SEQUENCE ELEMENT IS911B-RELATED"/>
    <property type="match status" value="1"/>
</dbReference>
<accession>A0AAD0K3C8</accession>
<reference evidence="4 5" key="1">
    <citation type="submission" date="2018-05" db="EMBL/GenBank/DDBJ databases">
        <title>Complete genome sequence of Gordonia terrae NRRL B-16283.</title>
        <authorList>
            <person name="Garlena R.A."/>
            <person name="Russell D.A."/>
            <person name="Hatfull G.F."/>
        </authorList>
    </citation>
    <scope>NUCLEOTIDE SEQUENCE [LARGE SCALE GENOMIC DNA]</scope>
    <source>
        <strain evidence="4 5">NRRL B-16283</strain>
    </source>
</reference>
<dbReference type="PANTHER" id="PTHR46889">
    <property type="entry name" value="TRANSPOSASE INSF FOR INSERTION SEQUENCE IS3B-RELATED"/>
    <property type="match status" value="1"/>
</dbReference>
<dbReference type="SUPFAM" id="SSF53098">
    <property type="entry name" value="Ribonuclease H-like"/>
    <property type="match status" value="1"/>
</dbReference>
<evidence type="ECO:0000313" key="5">
    <source>
        <dbReference type="Proteomes" id="UP000247118"/>
    </source>
</evidence>
<evidence type="ECO:0000256" key="1">
    <source>
        <dbReference type="ARBA" id="ARBA00002286"/>
    </source>
</evidence>
<dbReference type="EMBL" id="CP029604">
    <property type="protein sequence ID" value="AWO82237.1"/>
    <property type="molecule type" value="Genomic_DNA"/>
</dbReference>
<dbReference type="Pfam" id="PF00665">
    <property type="entry name" value="rve"/>
    <property type="match status" value="1"/>
</dbReference>
<evidence type="ECO:0000313" key="3">
    <source>
        <dbReference type="EMBL" id="AWO82237.1"/>
    </source>
</evidence>
<dbReference type="Proteomes" id="UP000247118">
    <property type="component" value="Chromosome"/>
</dbReference>
<dbReference type="InterPro" id="IPR012337">
    <property type="entry name" value="RNaseH-like_sf"/>
</dbReference>
<evidence type="ECO:0000313" key="4">
    <source>
        <dbReference type="EMBL" id="AWO82259.1"/>
    </source>
</evidence>
<dbReference type="NCBIfam" id="NF033516">
    <property type="entry name" value="transpos_IS3"/>
    <property type="match status" value="1"/>
</dbReference>
<dbReference type="InterPro" id="IPR048020">
    <property type="entry name" value="Transpos_IS3"/>
</dbReference>
<dbReference type="Pfam" id="PF13276">
    <property type="entry name" value="HTH_21"/>
    <property type="match status" value="1"/>
</dbReference>
<organism evidence="4 5">
    <name type="scientific">Gordonia terrae</name>
    <dbReference type="NCBI Taxonomy" id="2055"/>
    <lineage>
        <taxon>Bacteria</taxon>
        <taxon>Bacillati</taxon>
        <taxon>Actinomycetota</taxon>
        <taxon>Actinomycetes</taxon>
        <taxon>Mycobacteriales</taxon>
        <taxon>Gordoniaceae</taxon>
        <taxon>Gordonia</taxon>
    </lineage>
</organism>
<dbReference type="InterPro" id="IPR001584">
    <property type="entry name" value="Integrase_cat-core"/>
</dbReference>
<dbReference type="InterPro" id="IPR036397">
    <property type="entry name" value="RNaseH_sf"/>
</dbReference>
<feature type="domain" description="Integrase catalytic" evidence="2">
    <location>
        <begin position="130"/>
        <end position="207"/>
    </location>
</feature>
<proteinExistence type="predicted"/>
<dbReference type="InterPro" id="IPR025948">
    <property type="entry name" value="HTH-like_dom"/>
</dbReference>
<name>A0AAD0K3C8_9ACTN</name>
<dbReference type="InterPro" id="IPR050900">
    <property type="entry name" value="Transposase_IS3/IS150/IS904"/>
</dbReference>
<dbReference type="EMBL" id="CP029604">
    <property type="protein sequence ID" value="AWO82259.1"/>
    <property type="molecule type" value="Genomic_DNA"/>
</dbReference>
<dbReference type="AlphaFoldDB" id="A0AAD0K3C8"/>
<dbReference type="GO" id="GO:0015074">
    <property type="term" value="P:DNA integration"/>
    <property type="evidence" value="ECO:0007669"/>
    <property type="project" value="InterPro"/>
</dbReference>
<dbReference type="GO" id="GO:0003676">
    <property type="term" value="F:nucleic acid binding"/>
    <property type="evidence" value="ECO:0007669"/>
    <property type="project" value="InterPro"/>
</dbReference>
<evidence type="ECO:0000259" key="2">
    <source>
        <dbReference type="PROSITE" id="PS50994"/>
    </source>
</evidence>
<dbReference type="PROSITE" id="PS50994">
    <property type="entry name" value="INTEGRASE"/>
    <property type="match status" value="1"/>
</dbReference>